<protein>
    <recommendedName>
        <fullName evidence="7">Tetrapyrrole methylase domain-containing protein</fullName>
    </recommendedName>
</protein>
<dbReference type="EMBL" id="NMUH01000541">
    <property type="protein sequence ID" value="MQL81028.1"/>
    <property type="molecule type" value="Genomic_DNA"/>
</dbReference>
<dbReference type="PANTHER" id="PTHR46111:SF1">
    <property type="entry name" value="RIBOSOMAL RNA SMALL SUBUNIT METHYLTRANSFERASE I"/>
    <property type="match status" value="1"/>
</dbReference>
<name>A0A843UBQ4_COLES</name>
<comment type="caution">
    <text evidence="8">The sequence shown here is derived from an EMBL/GenBank/DDBJ whole genome shotgun (WGS) entry which is preliminary data.</text>
</comment>
<feature type="domain" description="Tetrapyrrole methylase" evidence="7">
    <location>
        <begin position="127"/>
        <end position="307"/>
    </location>
</feature>
<feature type="region of interest" description="Disordered" evidence="6">
    <location>
        <begin position="103"/>
        <end position="124"/>
    </location>
</feature>
<dbReference type="InterPro" id="IPR018063">
    <property type="entry name" value="SAM_MeTrfase_RsmI_CS"/>
</dbReference>
<evidence type="ECO:0000259" key="7">
    <source>
        <dbReference type="Pfam" id="PF00590"/>
    </source>
</evidence>
<dbReference type="GO" id="GO:0006364">
    <property type="term" value="P:rRNA processing"/>
    <property type="evidence" value="ECO:0007669"/>
    <property type="project" value="UniProtKB-KW"/>
</dbReference>
<proteinExistence type="predicted"/>
<dbReference type="InterPro" id="IPR000878">
    <property type="entry name" value="4pyrrol_Mease"/>
</dbReference>
<keyword evidence="4" id="KW-0808">Transferase</keyword>
<evidence type="ECO:0000256" key="1">
    <source>
        <dbReference type="ARBA" id="ARBA00022490"/>
    </source>
</evidence>
<dbReference type="GO" id="GO:0008168">
    <property type="term" value="F:methyltransferase activity"/>
    <property type="evidence" value="ECO:0007669"/>
    <property type="project" value="UniProtKB-KW"/>
</dbReference>
<dbReference type="InterPro" id="IPR035996">
    <property type="entry name" value="4pyrrol_Methylase_sf"/>
</dbReference>
<dbReference type="PROSITE" id="PS01296">
    <property type="entry name" value="RSMI"/>
    <property type="match status" value="1"/>
</dbReference>
<reference evidence="8" key="1">
    <citation type="submission" date="2017-07" db="EMBL/GenBank/DDBJ databases">
        <title>Taro Niue Genome Assembly and Annotation.</title>
        <authorList>
            <person name="Atibalentja N."/>
            <person name="Keating K."/>
            <person name="Fields C.J."/>
        </authorList>
    </citation>
    <scope>NUCLEOTIDE SEQUENCE</scope>
    <source>
        <strain evidence="8">Niue_2</strain>
        <tissue evidence="8">Leaf</tissue>
    </source>
</reference>
<organism evidence="8 9">
    <name type="scientific">Colocasia esculenta</name>
    <name type="common">Wild taro</name>
    <name type="synonym">Arum esculentum</name>
    <dbReference type="NCBI Taxonomy" id="4460"/>
    <lineage>
        <taxon>Eukaryota</taxon>
        <taxon>Viridiplantae</taxon>
        <taxon>Streptophyta</taxon>
        <taxon>Embryophyta</taxon>
        <taxon>Tracheophyta</taxon>
        <taxon>Spermatophyta</taxon>
        <taxon>Magnoliopsida</taxon>
        <taxon>Liliopsida</taxon>
        <taxon>Araceae</taxon>
        <taxon>Aroideae</taxon>
        <taxon>Colocasieae</taxon>
        <taxon>Colocasia</taxon>
    </lineage>
</organism>
<evidence type="ECO:0000313" key="9">
    <source>
        <dbReference type="Proteomes" id="UP000652761"/>
    </source>
</evidence>
<keyword evidence="9" id="KW-1185">Reference proteome</keyword>
<dbReference type="PANTHER" id="PTHR46111">
    <property type="entry name" value="RIBOSOMAL RNA SMALL SUBUNIT METHYLTRANSFERASE I"/>
    <property type="match status" value="1"/>
</dbReference>
<dbReference type="Gene3D" id="3.30.950.10">
    <property type="entry name" value="Methyltransferase, Cobalt-precorrin-4 Transmethylase, Domain 2"/>
    <property type="match status" value="1"/>
</dbReference>
<evidence type="ECO:0000256" key="4">
    <source>
        <dbReference type="ARBA" id="ARBA00022679"/>
    </source>
</evidence>
<dbReference type="Proteomes" id="UP000652761">
    <property type="component" value="Unassembled WGS sequence"/>
</dbReference>
<sequence>MVTCLVLTENPVPMVEFCVTSLIPFKGLPEATVAPSFDDQVPGGTWAPIFRRSLSLQEMDRFQSLLAFLQDFRPLARRSDSWVWRWERGGLFSGSSSWMAKSADSERSRPLAGTSEGEHRPTHETSALRVLRSVDVILAEDTRHSWKLLQYFSIKTPLLSFHKFNEIQRGTMVLTRLRQGHLVALISDAGTPGISDPGMELVKSCVNENIPVIPIPGPSALLTALSASGLSTNEFTFVGFLPKHGGSRRERLMVSASEKVTQVFFVPPHKLRQFLDETSSVFGDSRSCVIAREMTKVHEEFWRGTLGLANKTFSTQQPKGELTVLIEGEKNAAPEIPTETELESRLRDFFSNGHSLSEVQSILVYKPSLIYLCRLQWLSIRSGLLPVVGFCCLPRPPVKLKDLIHLLLNQVRGVDAKSSTMPCSAAR</sequence>
<keyword evidence="5" id="KW-0949">S-adenosyl-L-methionine</keyword>
<keyword evidence="2" id="KW-0698">rRNA processing</keyword>
<dbReference type="Pfam" id="PF00590">
    <property type="entry name" value="TP_methylase"/>
    <property type="match status" value="1"/>
</dbReference>
<dbReference type="Gene3D" id="3.40.1010.10">
    <property type="entry name" value="Cobalt-precorrin-4 Transmethylase, Domain 1"/>
    <property type="match status" value="1"/>
</dbReference>
<dbReference type="CDD" id="cd11648">
    <property type="entry name" value="RsmI"/>
    <property type="match status" value="1"/>
</dbReference>
<dbReference type="AlphaFoldDB" id="A0A843UBQ4"/>
<dbReference type="InterPro" id="IPR014776">
    <property type="entry name" value="4pyrrole_Mease_sub2"/>
</dbReference>
<evidence type="ECO:0000256" key="3">
    <source>
        <dbReference type="ARBA" id="ARBA00022603"/>
    </source>
</evidence>
<dbReference type="GO" id="GO:0032259">
    <property type="term" value="P:methylation"/>
    <property type="evidence" value="ECO:0007669"/>
    <property type="project" value="UniProtKB-KW"/>
</dbReference>
<dbReference type="SUPFAM" id="SSF53790">
    <property type="entry name" value="Tetrapyrrole methylase"/>
    <property type="match status" value="1"/>
</dbReference>
<accession>A0A843UBQ4</accession>
<feature type="non-terminal residue" evidence="8">
    <location>
        <position position="427"/>
    </location>
</feature>
<evidence type="ECO:0000256" key="6">
    <source>
        <dbReference type="SAM" id="MobiDB-lite"/>
    </source>
</evidence>
<dbReference type="InterPro" id="IPR008189">
    <property type="entry name" value="rRNA_ssu_MeTfrase_I"/>
</dbReference>
<dbReference type="InterPro" id="IPR014777">
    <property type="entry name" value="4pyrrole_Mease_sub1"/>
</dbReference>
<keyword evidence="1" id="KW-0963">Cytoplasm</keyword>
<evidence type="ECO:0000313" key="8">
    <source>
        <dbReference type="EMBL" id="MQL81028.1"/>
    </source>
</evidence>
<evidence type="ECO:0000256" key="5">
    <source>
        <dbReference type="ARBA" id="ARBA00022691"/>
    </source>
</evidence>
<dbReference type="NCBIfam" id="TIGR00096">
    <property type="entry name" value="16S rRNA (cytidine(1402)-2'-O)-methyltransferase"/>
    <property type="match status" value="1"/>
</dbReference>
<dbReference type="OrthoDB" id="289942at2759"/>
<gene>
    <name evidence="8" type="ORF">Taro_013470</name>
</gene>
<evidence type="ECO:0000256" key="2">
    <source>
        <dbReference type="ARBA" id="ARBA00022552"/>
    </source>
</evidence>
<keyword evidence="3" id="KW-0489">Methyltransferase</keyword>